<evidence type="ECO:0000256" key="3">
    <source>
        <dbReference type="ARBA" id="ARBA00022452"/>
    </source>
</evidence>
<dbReference type="SUPFAM" id="SSF56935">
    <property type="entry name" value="Porins"/>
    <property type="match status" value="1"/>
</dbReference>
<proteinExistence type="inferred from homology"/>
<dbReference type="AlphaFoldDB" id="A0A1H8QGT5"/>
<keyword evidence="2 8" id="KW-0813">Transport</keyword>
<evidence type="ECO:0000256" key="1">
    <source>
        <dbReference type="ARBA" id="ARBA00004571"/>
    </source>
</evidence>
<evidence type="ECO:0000256" key="4">
    <source>
        <dbReference type="ARBA" id="ARBA00022692"/>
    </source>
</evidence>
<dbReference type="PROSITE" id="PS52016">
    <property type="entry name" value="TONB_DEPENDENT_REC_3"/>
    <property type="match status" value="1"/>
</dbReference>
<sequence>MHNNAIFSILFILMVFPVFSQQNPTRVFGKITSSEKVLSGIIVSLEGTSFETKTDSEGTFSINAPSGRYKLICNGIGYQSQTFKVTIKKNTPKEINITLLPNAIAYPKELKTKSTLSSEVPQALNNVAIKGKSFAKKLESKGFAVTVIETKEAYLRNLQTNELLNQTAGVKVRQNGGLGSSVEYNLNGMSGSSVGIFIDGIEISTYGSSFNLNTIPPAMIERIEVYKGVLPAHLSGDFLGGAINVILKKGGMRNNLTASVSYGSFNTTQADISGMYRDSKTGFTARGSGFYNYSDNNYEVWGKFVSNQLPNGRVENVRAKRFNDAFKSVGGRLELGFTDVKWADNFMINYIGSDTYKEVQHGQYMSTPYKGRFTESQAHVISLNYNKKNLFTKGLEFNFNGVYSDRNQYIQDTVKWAYNWFGEKVIGLHGDPLPTLNGAQQGRPTMNTITRKITNLRSDLQYKIAQNHKLELNHSFYIADREDSDELRNILESSYLATSDITKNVTSLGYEMQAFNSRLKTNLFGKYYRQKVERVEPKVEVVDGQNVRVEQRINDLRTTTGYGFASSYSINSTIVILASAEKAVRMPSEGEIFGNQAENLVGNPNLRPEISTNFNLGFRIDSYSVNKHRISFSVSSFIRDTKDKIVILSNDRPVSAVETFPYENLNKTQAIGFEAEMNYMLNNNLNIMLNMSKFSSLYKNKYAPNGQFLSTRYNVQLPNEPFLTANGSVQYKMNDILQKKSILNLHYNFSYVHPFNTIWAKSDHFMTPPQFIQDVGASYIFPNKKIVVSFDAKNIFNREAYDNFAVQKPGRAFYLKLNYTINNF</sequence>
<comment type="subcellular location">
    <subcellularLocation>
        <location evidence="1 8">Cell outer membrane</location>
        <topology evidence="1 8">Multi-pass membrane protein</topology>
    </subcellularLocation>
</comment>
<keyword evidence="3 8" id="KW-1134">Transmembrane beta strand</keyword>
<dbReference type="GO" id="GO:0015344">
    <property type="term" value="F:siderophore uptake transmembrane transporter activity"/>
    <property type="evidence" value="ECO:0007669"/>
    <property type="project" value="TreeGrafter"/>
</dbReference>
<dbReference type="EMBL" id="FODN01000008">
    <property type="protein sequence ID" value="SEO53124.1"/>
    <property type="molecule type" value="Genomic_DNA"/>
</dbReference>
<dbReference type="OrthoDB" id="9812892at2"/>
<dbReference type="InterPro" id="IPR041700">
    <property type="entry name" value="OMP_b-brl_3"/>
</dbReference>
<dbReference type="STRING" id="604089.SAMN04487942_2977"/>
<organism evidence="11 12">
    <name type="scientific">Flavobacterium sinopsychrotolerans</name>
    <dbReference type="NCBI Taxonomy" id="604089"/>
    <lineage>
        <taxon>Bacteria</taxon>
        <taxon>Pseudomonadati</taxon>
        <taxon>Bacteroidota</taxon>
        <taxon>Flavobacteriia</taxon>
        <taxon>Flavobacteriales</taxon>
        <taxon>Flavobacteriaceae</taxon>
        <taxon>Flavobacterium</taxon>
    </lineage>
</organism>
<protein>
    <submittedName>
        <fullName evidence="11">Outer membrane receptor proteins, mostly Fe transport</fullName>
    </submittedName>
</protein>
<gene>
    <name evidence="11" type="ORF">SAMN04487942_2977</name>
</gene>
<dbReference type="Proteomes" id="UP000198657">
    <property type="component" value="Unassembled WGS sequence"/>
</dbReference>
<evidence type="ECO:0000256" key="5">
    <source>
        <dbReference type="ARBA" id="ARBA00022729"/>
    </source>
</evidence>
<dbReference type="Pfam" id="PF13715">
    <property type="entry name" value="CarbopepD_reg_2"/>
    <property type="match status" value="1"/>
</dbReference>
<dbReference type="InterPro" id="IPR036942">
    <property type="entry name" value="Beta-barrel_TonB_sf"/>
</dbReference>
<dbReference type="PANTHER" id="PTHR30069">
    <property type="entry name" value="TONB-DEPENDENT OUTER MEMBRANE RECEPTOR"/>
    <property type="match status" value="1"/>
</dbReference>
<keyword evidence="6 8" id="KW-0472">Membrane</keyword>
<keyword evidence="7 8" id="KW-0998">Cell outer membrane</keyword>
<dbReference type="InterPro" id="IPR037066">
    <property type="entry name" value="Plug_dom_sf"/>
</dbReference>
<dbReference type="InterPro" id="IPR008969">
    <property type="entry name" value="CarboxyPept-like_regulatory"/>
</dbReference>
<evidence type="ECO:0000313" key="12">
    <source>
        <dbReference type="Proteomes" id="UP000198657"/>
    </source>
</evidence>
<dbReference type="PANTHER" id="PTHR30069:SF29">
    <property type="entry name" value="HEMOGLOBIN AND HEMOGLOBIN-HAPTOGLOBIN-BINDING PROTEIN 1-RELATED"/>
    <property type="match status" value="1"/>
</dbReference>
<dbReference type="Pfam" id="PF07715">
    <property type="entry name" value="Plug"/>
    <property type="match status" value="1"/>
</dbReference>
<evidence type="ECO:0000259" key="9">
    <source>
        <dbReference type="Pfam" id="PF07715"/>
    </source>
</evidence>
<reference evidence="12" key="1">
    <citation type="submission" date="2016-10" db="EMBL/GenBank/DDBJ databases">
        <authorList>
            <person name="Varghese N."/>
            <person name="Submissions S."/>
        </authorList>
    </citation>
    <scope>NUCLEOTIDE SEQUENCE [LARGE SCALE GENOMIC DNA]</scope>
    <source>
        <strain evidence="12">CGMCC 1.8704</strain>
    </source>
</reference>
<dbReference type="GO" id="GO:0044718">
    <property type="term" value="P:siderophore transmembrane transport"/>
    <property type="evidence" value="ECO:0007669"/>
    <property type="project" value="TreeGrafter"/>
</dbReference>
<dbReference type="Gene3D" id="2.40.170.20">
    <property type="entry name" value="TonB-dependent receptor, beta-barrel domain"/>
    <property type="match status" value="1"/>
</dbReference>
<dbReference type="GO" id="GO:0009279">
    <property type="term" value="C:cell outer membrane"/>
    <property type="evidence" value="ECO:0007669"/>
    <property type="project" value="UniProtKB-SubCell"/>
</dbReference>
<dbReference type="SUPFAM" id="SSF49464">
    <property type="entry name" value="Carboxypeptidase regulatory domain-like"/>
    <property type="match status" value="1"/>
</dbReference>
<keyword evidence="11" id="KW-0675">Receptor</keyword>
<evidence type="ECO:0000256" key="6">
    <source>
        <dbReference type="ARBA" id="ARBA00023136"/>
    </source>
</evidence>
<name>A0A1H8QGT5_9FLAO</name>
<evidence type="ECO:0000313" key="11">
    <source>
        <dbReference type="EMBL" id="SEO53124.1"/>
    </source>
</evidence>
<evidence type="ECO:0000259" key="10">
    <source>
        <dbReference type="Pfam" id="PF14905"/>
    </source>
</evidence>
<dbReference type="RefSeq" id="WP_091172915.1">
    <property type="nucleotide sequence ID" value="NZ_CBCSFM010000007.1"/>
</dbReference>
<feature type="domain" description="Outer membrane protein beta-barrel" evidence="10">
    <location>
        <begin position="601"/>
        <end position="802"/>
    </location>
</feature>
<keyword evidence="12" id="KW-1185">Reference proteome</keyword>
<dbReference type="Gene3D" id="2.170.130.10">
    <property type="entry name" value="TonB-dependent receptor, plug domain"/>
    <property type="match status" value="1"/>
</dbReference>
<evidence type="ECO:0000256" key="7">
    <source>
        <dbReference type="ARBA" id="ARBA00023237"/>
    </source>
</evidence>
<dbReference type="Gene3D" id="2.60.40.1120">
    <property type="entry name" value="Carboxypeptidase-like, regulatory domain"/>
    <property type="match status" value="1"/>
</dbReference>
<dbReference type="Pfam" id="PF14905">
    <property type="entry name" value="OMP_b-brl_3"/>
    <property type="match status" value="1"/>
</dbReference>
<accession>A0A1H8QGT5</accession>
<evidence type="ECO:0000256" key="2">
    <source>
        <dbReference type="ARBA" id="ARBA00022448"/>
    </source>
</evidence>
<comment type="similarity">
    <text evidence="8">Belongs to the TonB-dependent receptor family.</text>
</comment>
<dbReference type="InterPro" id="IPR039426">
    <property type="entry name" value="TonB-dep_rcpt-like"/>
</dbReference>
<keyword evidence="5" id="KW-0732">Signal</keyword>
<keyword evidence="4 8" id="KW-0812">Transmembrane</keyword>
<dbReference type="InterPro" id="IPR012910">
    <property type="entry name" value="Plug_dom"/>
</dbReference>
<feature type="domain" description="TonB-dependent receptor plug" evidence="9">
    <location>
        <begin position="143"/>
        <end position="241"/>
    </location>
</feature>
<evidence type="ECO:0000256" key="8">
    <source>
        <dbReference type="PROSITE-ProRule" id="PRU01360"/>
    </source>
</evidence>